<proteinExistence type="inferred from homology"/>
<evidence type="ECO:0000256" key="4">
    <source>
        <dbReference type="ARBA" id="ARBA00022692"/>
    </source>
</evidence>
<evidence type="ECO:0000256" key="1">
    <source>
        <dbReference type="ARBA" id="ARBA00004651"/>
    </source>
</evidence>
<keyword evidence="3" id="KW-1003">Cell membrane</keyword>
<feature type="transmembrane region" description="Helical" evidence="7">
    <location>
        <begin position="52"/>
        <end position="74"/>
    </location>
</feature>
<feature type="transmembrane region" description="Helical" evidence="7">
    <location>
        <begin position="133"/>
        <end position="154"/>
    </location>
</feature>
<dbReference type="EMBL" id="AP017372">
    <property type="protein sequence ID" value="BAU58377.1"/>
    <property type="molecule type" value="Genomic_DNA"/>
</dbReference>
<feature type="transmembrane region" description="Helical" evidence="7">
    <location>
        <begin position="201"/>
        <end position="221"/>
    </location>
</feature>
<dbReference type="PANTHER" id="PTHR34856:SF2">
    <property type="entry name" value="PROTEIN NRFD"/>
    <property type="match status" value="1"/>
</dbReference>
<gene>
    <name evidence="8" type="ORF">HH1059_16650</name>
</gene>
<dbReference type="OrthoDB" id="9765987at2"/>
<dbReference type="PANTHER" id="PTHR34856">
    <property type="entry name" value="PROTEIN NRFD"/>
    <property type="match status" value="1"/>
</dbReference>
<organism evidence="8 9">
    <name type="scientific">Halorhodospira halochloris</name>
    <name type="common">Ectothiorhodospira halochloris</name>
    <dbReference type="NCBI Taxonomy" id="1052"/>
    <lineage>
        <taxon>Bacteria</taxon>
        <taxon>Pseudomonadati</taxon>
        <taxon>Pseudomonadota</taxon>
        <taxon>Gammaproteobacteria</taxon>
        <taxon>Chromatiales</taxon>
        <taxon>Ectothiorhodospiraceae</taxon>
        <taxon>Halorhodospira</taxon>
    </lineage>
</organism>
<dbReference type="InterPro" id="IPR005614">
    <property type="entry name" value="NrfD-like"/>
</dbReference>
<feature type="transmembrane region" description="Helical" evidence="7">
    <location>
        <begin position="367"/>
        <end position="388"/>
    </location>
</feature>
<evidence type="ECO:0000256" key="3">
    <source>
        <dbReference type="ARBA" id="ARBA00022475"/>
    </source>
</evidence>
<evidence type="ECO:0000313" key="8">
    <source>
        <dbReference type="EMBL" id="BAU58377.1"/>
    </source>
</evidence>
<sequence>MASRTHYHCLGYSSPGFWLSSAACATLALAGAGTALYLMLLGHHVTGMGTQLVWGIPHVFALTLILTGAGALAIAASSQVTKLSSGAALQPLTRLGAIVASALLIGGLAVLVFDLGRPLQLPVTFQHFNFSSSFARNILFYLGFFAIVGLLLWTQFDPAMRRFSRAAGWLAIIWPLLLAANVGSIFALLSAHEAYRGGLMIPLLFSAGLTYGSAALLLAWLAVHYHSPNAASQPVSERLSSLLALFIGAHASILIVHVLSMFYMPAYRDAASFLLIDGGIYPVIFWLGQVLTGMIIPSLLLLSGVARRHAGLLAITAGLVLLGGLAHLFVMVVGAQAHPLSIFPGYEVTGAVFDGEAFYYSPSLWEWLLGISGAAIATLIVLIGLRILPLTPYYRGP</sequence>
<feature type="transmembrane region" description="Helical" evidence="7">
    <location>
        <begin position="166"/>
        <end position="189"/>
    </location>
</feature>
<dbReference type="Gene3D" id="1.20.1630.10">
    <property type="entry name" value="Formate dehydrogenase/DMSO reductase domain"/>
    <property type="match status" value="1"/>
</dbReference>
<feature type="transmembrane region" description="Helical" evidence="7">
    <location>
        <begin position="95"/>
        <end position="113"/>
    </location>
</feature>
<reference evidence="8" key="1">
    <citation type="submission" date="2016-02" db="EMBL/GenBank/DDBJ databases">
        <title>Halorhodospira halochloris DSM-1059 complete genome, version 2.</title>
        <authorList>
            <person name="Tsukatani Y."/>
        </authorList>
    </citation>
    <scope>NUCLEOTIDE SEQUENCE</scope>
    <source>
        <strain evidence="8">DSM 1059</strain>
    </source>
</reference>
<accession>A0A110B5J5</accession>
<keyword evidence="5 7" id="KW-1133">Transmembrane helix</keyword>
<dbReference type="Proteomes" id="UP000218890">
    <property type="component" value="Chromosome"/>
</dbReference>
<comment type="subcellular location">
    <subcellularLocation>
        <location evidence="1">Cell membrane</location>
        <topology evidence="1">Multi-pass membrane protein</topology>
    </subcellularLocation>
</comment>
<feature type="transmembrane region" description="Helical" evidence="7">
    <location>
        <begin position="16"/>
        <end position="40"/>
    </location>
</feature>
<dbReference type="KEGG" id="hhk:HH1059_16650"/>
<keyword evidence="6 7" id="KW-0472">Membrane</keyword>
<dbReference type="AlphaFoldDB" id="A0A110B5J5"/>
<name>A0A110B5J5_HALHR</name>
<evidence type="ECO:0000256" key="7">
    <source>
        <dbReference type="SAM" id="Phobius"/>
    </source>
</evidence>
<evidence type="ECO:0000256" key="5">
    <source>
        <dbReference type="ARBA" id="ARBA00022989"/>
    </source>
</evidence>
<feature type="transmembrane region" description="Helical" evidence="7">
    <location>
        <begin position="312"/>
        <end position="335"/>
    </location>
</feature>
<keyword evidence="9" id="KW-1185">Reference proteome</keyword>
<feature type="transmembrane region" description="Helical" evidence="7">
    <location>
        <begin position="283"/>
        <end position="305"/>
    </location>
</feature>
<dbReference type="GO" id="GO:0005886">
    <property type="term" value="C:plasma membrane"/>
    <property type="evidence" value="ECO:0007669"/>
    <property type="project" value="UniProtKB-SubCell"/>
</dbReference>
<dbReference type="PROSITE" id="PS51257">
    <property type="entry name" value="PROKAR_LIPOPROTEIN"/>
    <property type="match status" value="1"/>
</dbReference>
<evidence type="ECO:0000256" key="6">
    <source>
        <dbReference type="ARBA" id="ARBA00023136"/>
    </source>
</evidence>
<comment type="similarity">
    <text evidence="2">Belongs to the NrfD family.</text>
</comment>
<dbReference type="RefSeq" id="WP_096409750.1">
    <property type="nucleotide sequence ID" value="NZ_AP017372.2"/>
</dbReference>
<keyword evidence="4 7" id="KW-0812">Transmembrane</keyword>
<dbReference type="Pfam" id="PF03916">
    <property type="entry name" value="NrfD"/>
    <property type="match status" value="1"/>
</dbReference>
<feature type="transmembrane region" description="Helical" evidence="7">
    <location>
        <begin position="242"/>
        <end position="263"/>
    </location>
</feature>
<evidence type="ECO:0000313" key="9">
    <source>
        <dbReference type="Proteomes" id="UP000218890"/>
    </source>
</evidence>
<evidence type="ECO:0000256" key="2">
    <source>
        <dbReference type="ARBA" id="ARBA00008929"/>
    </source>
</evidence>
<dbReference type="InterPro" id="IPR052049">
    <property type="entry name" value="Electron_transfer_protein"/>
</dbReference>
<protein>
    <submittedName>
        <fullName evidence="8">Sulfite reduction-associated complex DsrMKJOP protein DsrP</fullName>
    </submittedName>
</protein>